<dbReference type="PANTHER" id="PTHR43100:SF1">
    <property type="entry name" value="GLUTAMATE SYNTHASE [NADPH] SMALL CHAIN"/>
    <property type="match status" value="1"/>
</dbReference>
<evidence type="ECO:0000313" key="2">
    <source>
        <dbReference type="EMBL" id="KAL3310567.1"/>
    </source>
</evidence>
<dbReference type="PANTHER" id="PTHR43100">
    <property type="entry name" value="GLUTAMATE SYNTHASE [NADPH] SMALL CHAIN"/>
    <property type="match status" value="1"/>
</dbReference>
<organism evidence="2 3">
    <name type="scientific">Cichlidogyrus casuarinus</name>
    <dbReference type="NCBI Taxonomy" id="1844966"/>
    <lineage>
        <taxon>Eukaryota</taxon>
        <taxon>Metazoa</taxon>
        <taxon>Spiralia</taxon>
        <taxon>Lophotrochozoa</taxon>
        <taxon>Platyhelminthes</taxon>
        <taxon>Monogenea</taxon>
        <taxon>Monopisthocotylea</taxon>
        <taxon>Dactylogyridea</taxon>
        <taxon>Ancyrocephalidae</taxon>
        <taxon>Cichlidogyrus</taxon>
    </lineage>
</organism>
<evidence type="ECO:0000259" key="1">
    <source>
        <dbReference type="Pfam" id="PF07992"/>
    </source>
</evidence>
<evidence type="ECO:0000313" key="3">
    <source>
        <dbReference type="Proteomes" id="UP001626550"/>
    </source>
</evidence>
<gene>
    <name evidence="2" type="ORF">Ciccas_010866</name>
</gene>
<comment type="caution">
    <text evidence="2">The sequence shown here is derived from an EMBL/GenBank/DDBJ whole genome shotgun (WGS) entry which is preliminary data.</text>
</comment>
<dbReference type="InterPro" id="IPR036188">
    <property type="entry name" value="FAD/NAD-bd_sf"/>
</dbReference>
<dbReference type="InterPro" id="IPR023753">
    <property type="entry name" value="FAD/NAD-binding_dom"/>
</dbReference>
<name>A0ABD2PUJ1_9PLAT</name>
<dbReference type="AlphaFoldDB" id="A0ABD2PUJ1"/>
<accession>A0ABD2PUJ1</accession>
<dbReference type="Gene3D" id="3.50.50.60">
    <property type="entry name" value="FAD/NAD(P)-binding domain"/>
    <property type="match status" value="1"/>
</dbReference>
<keyword evidence="3" id="KW-1185">Reference proteome</keyword>
<dbReference type="SUPFAM" id="SSF51905">
    <property type="entry name" value="FAD/NAD(P)-binding domain"/>
    <property type="match status" value="1"/>
</dbReference>
<reference evidence="2 3" key="1">
    <citation type="submission" date="2024-11" db="EMBL/GenBank/DDBJ databases">
        <title>Adaptive evolution of stress response genes in parasites aligns with host niche diversity.</title>
        <authorList>
            <person name="Hahn C."/>
            <person name="Resl P."/>
        </authorList>
    </citation>
    <scope>NUCLEOTIDE SEQUENCE [LARGE SCALE GENOMIC DNA]</scope>
    <source>
        <strain evidence="2">EGGRZ-B1_66</strain>
        <tissue evidence="2">Body</tissue>
    </source>
</reference>
<dbReference type="Pfam" id="PF07992">
    <property type="entry name" value="Pyr_redox_2"/>
    <property type="match status" value="1"/>
</dbReference>
<feature type="non-terminal residue" evidence="2">
    <location>
        <position position="199"/>
    </location>
</feature>
<feature type="domain" description="FAD/NAD(P)-binding" evidence="1">
    <location>
        <begin position="18"/>
        <end position="199"/>
    </location>
</feature>
<protein>
    <recommendedName>
        <fullName evidence="1">FAD/NAD(P)-binding domain-containing protein</fullName>
    </recommendedName>
</protein>
<dbReference type="InterPro" id="IPR051394">
    <property type="entry name" value="Glutamate_Synthase"/>
</dbReference>
<dbReference type="Proteomes" id="UP001626550">
    <property type="component" value="Unassembled WGS sequence"/>
</dbReference>
<dbReference type="EMBL" id="JBJKFK010002838">
    <property type="protein sequence ID" value="KAL3310567.1"/>
    <property type="molecule type" value="Genomic_DNA"/>
</dbReference>
<sequence>MSFLERWQRIQEKGDLDCLSDAALREVVKDKRVVILGGGDTGVDCMATALRLGAKSIDTLEILPEPPRSRADGNPWPEWPRIWRMDYGHEEVALHYGRDPRHFSVQTKRFLDNGKGEVDGIEISQVKWIQETSGGPWKMIDHPESTRILKCDLVLLAMGFLGPEKSVLASLSLDTDQRSNVKTKPGQYKTNVESVYAAG</sequence>
<proteinExistence type="predicted"/>